<organism evidence="2 3">
    <name type="scientific">Stylosanthes scabra</name>
    <dbReference type="NCBI Taxonomy" id="79078"/>
    <lineage>
        <taxon>Eukaryota</taxon>
        <taxon>Viridiplantae</taxon>
        <taxon>Streptophyta</taxon>
        <taxon>Embryophyta</taxon>
        <taxon>Tracheophyta</taxon>
        <taxon>Spermatophyta</taxon>
        <taxon>Magnoliopsida</taxon>
        <taxon>eudicotyledons</taxon>
        <taxon>Gunneridae</taxon>
        <taxon>Pentapetalae</taxon>
        <taxon>rosids</taxon>
        <taxon>fabids</taxon>
        <taxon>Fabales</taxon>
        <taxon>Fabaceae</taxon>
        <taxon>Papilionoideae</taxon>
        <taxon>50 kb inversion clade</taxon>
        <taxon>dalbergioids sensu lato</taxon>
        <taxon>Dalbergieae</taxon>
        <taxon>Pterocarpus clade</taxon>
        <taxon>Stylosanthes</taxon>
    </lineage>
</organism>
<evidence type="ECO:0000313" key="2">
    <source>
        <dbReference type="EMBL" id="MED6136103.1"/>
    </source>
</evidence>
<reference evidence="2 3" key="1">
    <citation type="journal article" date="2023" name="Plants (Basel)">
        <title>Bridging the Gap: Combining Genomics and Transcriptomics Approaches to Understand Stylosanthes scabra, an Orphan Legume from the Brazilian Caatinga.</title>
        <authorList>
            <person name="Ferreira-Neto J.R.C."/>
            <person name="da Silva M.D."/>
            <person name="Binneck E."/>
            <person name="de Melo N.F."/>
            <person name="da Silva R.H."/>
            <person name="de Melo A.L.T.M."/>
            <person name="Pandolfi V."/>
            <person name="Bustamante F.O."/>
            <person name="Brasileiro-Vidal A.C."/>
            <person name="Benko-Iseppon A.M."/>
        </authorList>
    </citation>
    <scope>NUCLEOTIDE SEQUENCE [LARGE SCALE GENOMIC DNA]</scope>
    <source>
        <tissue evidence="2">Leaves</tissue>
    </source>
</reference>
<gene>
    <name evidence="2" type="ORF">PIB30_052898</name>
</gene>
<feature type="region of interest" description="Disordered" evidence="1">
    <location>
        <begin position="68"/>
        <end position="87"/>
    </location>
</feature>
<dbReference type="EMBL" id="JASCZI010060803">
    <property type="protein sequence ID" value="MED6136103.1"/>
    <property type="molecule type" value="Genomic_DNA"/>
</dbReference>
<dbReference type="Proteomes" id="UP001341840">
    <property type="component" value="Unassembled WGS sequence"/>
</dbReference>
<accession>A0ABU6SJX8</accession>
<sequence>MNSEPVARAAARCLSNGTGMSLFKDVHQVLSKQMMEGTYSYDQGYTPWNPLPYQHHAPQHNAYQSNGFGDTYYGYEDSPPPYPPSQTGFEEAFHLLYQERKELRENQRRLNAQ</sequence>
<name>A0ABU6SJX8_9FABA</name>
<proteinExistence type="predicted"/>
<comment type="caution">
    <text evidence="2">The sequence shown here is derived from an EMBL/GenBank/DDBJ whole genome shotgun (WGS) entry which is preliminary data.</text>
</comment>
<evidence type="ECO:0000256" key="1">
    <source>
        <dbReference type="SAM" id="MobiDB-lite"/>
    </source>
</evidence>
<keyword evidence="3" id="KW-1185">Reference proteome</keyword>
<evidence type="ECO:0000313" key="3">
    <source>
        <dbReference type="Proteomes" id="UP001341840"/>
    </source>
</evidence>
<protein>
    <submittedName>
        <fullName evidence="2">Uncharacterized protein</fullName>
    </submittedName>
</protein>